<dbReference type="CDD" id="cd02440">
    <property type="entry name" value="AdoMet_MTases"/>
    <property type="match status" value="1"/>
</dbReference>
<reference evidence="10 11" key="1">
    <citation type="submission" date="2018-03" db="EMBL/GenBank/DDBJ databases">
        <title>Draft Genome Sequences of the Obligatory Marine Myxobacteria Enhygromyxa salina SWB007.</title>
        <authorList>
            <person name="Poehlein A."/>
            <person name="Moghaddam J.A."/>
            <person name="Harms H."/>
            <person name="Alanjari M."/>
            <person name="Koenig G.M."/>
            <person name="Daniel R."/>
            <person name="Schaeberle T.F."/>
        </authorList>
    </citation>
    <scope>NUCLEOTIDE SEQUENCE [LARGE SCALE GENOMIC DNA]</scope>
    <source>
        <strain evidence="10 11">SWB007</strain>
    </source>
</reference>
<dbReference type="GO" id="GO:0008170">
    <property type="term" value="F:N-methyltransferase activity"/>
    <property type="evidence" value="ECO:0007669"/>
    <property type="project" value="InterPro"/>
</dbReference>
<dbReference type="SUPFAM" id="SSF53335">
    <property type="entry name" value="S-adenosyl-L-methionine-dependent methyltransferases"/>
    <property type="match status" value="1"/>
</dbReference>
<evidence type="ECO:0000259" key="8">
    <source>
        <dbReference type="Pfam" id="PF02384"/>
    </source>
</evidence>
<dbReference type="InterPro" id="IPR003356">
    <property type="entry name" value="DNA_methylase_A-5"/>
</dbReference>
<evidence type="ECO:0000256" key="6">
    <source>
        <dbReference type="ARBA" id="ARBA00022747"/>
    </source>
</evidence>
<name>A0A2S9Y3I1_9BACT</name>
<dbReference type="PANTHER" id="PTHR42933">
    <property type="entry name" value="SLR6095 PROTEIN"/>
    <property type="match status" value="1"/>
</dbReference>
<dbReference type="PROSITE" id="PS00092">
    <property type="entry name" value="N6_MTASE"/>
    <property type="match status" value="1"/>
</dbReference>
<dbReference type="Gene3D" id="3.40.50.150">
    <property type="entry name" value="Vaccinia Virus protein VP39"/>
    <property type="match status" value="1"/>
</dbReference>
<keyword evidence="3 10" id="KW-0489">Methyltransferase</keyword>
<dbReference type="REBASE" id="266468">
    <property type="entry name" value="M.EsaB007ORF62960P"/>
</dbReference>
<comment type="caution">
    <text evidence="10">The sequence shown here is derived from an EMBL/GenBank/DDBJ whole genome shotgun (WGS) entry which is preliminary data.</text>
</comment>
<dbReference type="AlphaFoldDB" id="A0A2S9Y3I1"/>
<dbReference type="Pfam" id="PF02384">
    <property type="entry name" value="N6_Mtase"/>
    <property type="match status" value="1"/>
</dbReference>
<dbReference type="RefSeq" id="WP_219908094.1">
    <property type="nucleotide sequence ID" value="NZ_PVNL01000120.1"/>
</dbReference>
<dbReference type="InterPro" id="IPR029063">
    <property type="entry name" value="SAM-dependent_MTases_sf"/>
</dbReference>
<feature type="domain" description="N6 adenine-specific DNA methyltransferase N-terminal" evidence="9">
    <location>
        <begin position="141"/>
        <end position="273"/>
    </location>
</feature>
<dbReference type="EMBL" id="PVNL01000120">
    <property type="protein sequence ID" value="PRP99656.1"/>
    <property type="molecule type" value="Genomic_DNA"/>
</dbReference>
<evidence type="ECO:0000313" key="10">
    <source>
        <dbReference type="EMBL" id="PRP99656.1"/>
    </source>
</evidence>
<dbReference type="InterPro" id="IPR051537">
    <property type="entry name" value="DNA_Adenine_Mtase"/>
</dbReference>
<evidence type="ECO:0000256" key="7">
    <source>
        <dbReference type="ARBA" id="ARBA00047942"/>
    </source>
</evidence>
<dbReference type="GO" id="GO:0009007">
    <property type="term" value="F:site-specific DNA-methyltransferase (adenine-specific) activity"/>
    <property type="evidence" value="ECO:0007669"/>
    <property type="project" value="UniProtKB-EC"/>
</dbReference>
<evidence type="ECO:0000256" key="1">
    <source>
        <dbReference type="ARBA" id="ARBA00006594"/>
    </source>
</evidence>
<comment type="similarity">
    <text evidence="1">Belongs to the N(4)/N(6)-methyltransferase family.</text>
</comment>
<sequence>MPRPTKRSALRTLAKPRLAKLVEQFAIEISPRSAGAKLIDALARARKLSLAELLDQLSRDELKQICRAHLLDDSGQAKAPILARILAAAEPTPASAAKQPKPLAPAKPVIAKPPLMPTVSPTPAPVADPQPRQFKSFSEIAGFIWSVADLLRGDFKAHEYGQVILPFTVLRRLDMILAPTREAVWKADKQYADKPETTRHRMLLRASGGVGFYNVSQFDFERLTAPGPHADNFIAYINGFSNNVRDILEHFRFTDQIERLDKNDLLLLVAQKFAGVDLHPDQVSNAGMGSIFEELIRKFAEQSNETAGEHFTPREVIRFMVELLYVEDEQQLGTPQVIRTLYDPACGTGGMLSVAEEHLLERNPDAQLRVYGQELNPESYAICRADMLIKGDDAEHIKLGNSFSEDGHAKLQVDYLLSNPPFGVDWTKAADAVRAEHESLGERGRFGPGLPRKNDGSLLFLLHMLSKMKPPEQGGSRLAIVFNGSPLFTGAAESGESEIRRHLLEHDLLEAIVALPDQMFFNTGINTYIWVVTNRKPAARRGKVQLINGVNYFQKMRKSLGDKRKELGPQHIEQLTGLFRAFEDGPDVKIFANEDFGFRRITVERPLQLDFQASPERLARLEDERAWQGLASSKKKDKAAARAEIASGKALQAQIRAVLGGLDAAQVFMDRRSFVAAVKAQAKANGLVIAPAVMKAILSALSEHNDAAQVCRDKKGEIEADTNLRDYENVPLTEDIEAYMAREVLPHVPDAWVDHGKTKVGYEIPFTRHFYEYVPPRALGVIEAEILALEDEIRGMLDGVLS</sequence>
<dbReference type="GO" id="GO:0009307">
    <property type="term" value="P:DNA restriction-modification system"/>
    <property type="evidence" value="ECO:0007669"/>
    <property type="project" value="UniProtKB-KW"/>
</dbReference>
<keyword evidence="6" id="KW-0680">Restriction system</keyword>
<dbReference type="GO" id="GO:0003677">
    <property type="term" value="F:DNA binding"/>
    <property type="evidence" value="ECO:0007669"/>
    <property type="project" value="InterPro"/>
</dbReference>
<keyword evidence="4 10" id="KW-0808">Transferase</keyword>
<keyword evidence="5" id="KW-0949">S-adenosyl-L-methionine</keyword>
<gene>
    <name evidence="10" type="ORF">ENSA7_62960</name>
</gene>
<protein>
    <recommendedName>
        <fullName evidence="2">site-specific DNA-methyltransferase (adenine-specific)</fullName>
        <ecNumber evidence="2">2.1.1.72</ecNumber>
    </recommendedName>
</protein>
<dbReference type="InterPro" id="IPR022749">
    <property type="entry name" value="D12N6_MeTrfase_N"/>
</dbReference>
<evidence type="ECO:0000259" key="9">
    <source>
        <dbReference type="Pfam" id="PF12161"/>
    </source>
</evidence>
<accession>A0A2S9Y3I1</accession>
<proteinExistence type="inferred from homology"/>
<evidence type="ECO:0000256" key="3">
    <source>
        <dbReference type="ARBA" id="ARBA00022603"/>
    </source>
</evidence>
<dbReference type="EC" id="2.1.1.72" evidence="2"/>
<dbReference type="PRINTS" id="PR00507">
    <property type="entry name" value="N12N6MTFRASE"/>
</dbReference>
<evidence type="ECO:0000313" key="11">
    <source>
        <dbReference type="Proteomes" id="UP000238823"/>
    </source>
</evidence>
<feature type="domain" description="DNA methylase adenine-specific" evidence="8">
    <location>
        <begin position="288"/>
        <end position="586"/>
    </location>
</feature>
<evidence type="ECO:0000256" key="4">
    <source>
        <dbReference type="ARBA" id="ARBA00022679"/>
    </source>
</evidence>
<dbReference type="InterPro" id="IPR002052">
    <property type="entry name" value="DNA_methylase_N6_adenine_CS"/>
</dbReference>
<dbReference type="GO" id="GO:0032259">
    <property type="term" value="P:methylation"/>
    <property type="evidence" value="ECO:0007669"/>
    <property type="project" value="UniProtKB-KW"/>
</dbReference>
<dbReference type="Pfam" id="PF12161">
    <property type="entry name" value="HsdM_N"/>
    <property type="match status" value="1"/>
</dbReference>
<evidence type="ECO:0000256" key="2">
    <source>
        <dbReference type="ARBA" id="ARBA00011900"/>
    </source>
</evidence>
<dbReference type="Proteomes" id="UP000238823">
    <property type="component" value="Unassembled WGS sequence"/>
</dbReference>
<organism evidence="10 11">
    <name type="scientific">Enhygromyxa salina</name>
    <dbReference type="NCBI Taxonomy" id="215803"/>
    <lineage>
        <taxon>Bacteria</taxon>
        <taxon>Pseudomonadati</taxon>
        <taxon>Myxococcota</taxon>
        <taxon>Polyangia</taxon>
        <taxon>Nannocystales</taxon>
        <taxon>Nannocystaceae</taxon>
        <taxon>Enhygromyxa</taxon>
    </lineage>
</organism>
<evidence type="ECO:0000256" key="5">
    <source>
        <dbReference type="ARBA" id="ARBA00022691"/>
    </source>
</evidence>
<dbReference type="PANTHER" id="PTHR42933:SF3">
    <property type="entry name" value="TYPE I RESTRICTION ENZYME MJAVIII METHYLASE SUBUNIT"/>
    <property type="match status" value="1"/>
</dbReference>
<comment type="catalytic activity">
    <reaction evidence="7">
        <text>a 2'-deoxyadenosine in DNA + S-adenosyl-L-methionine = an N(6)-methyl-2'-deoxyadenosine in DNA + S-adenosyl-L-homocysteine + H(+)</text>
        <dbReference type="Rhea" id="RHEA:15197"/>
        <dbReference type="Rhea" id="RHEA-COMP:12418"/>
        <dbReference type="Rhea" id="RHEA-COMP:12419"/>
        <dbReference type="ChEBI" id="CHEBI:15378"/>
        <dbReference type="ChEBI" id="CHEBI:57856"/>
        <dbReference type="ChEBI" id="CHEBI:59789"/>
        <dbReference type="ChEBI" id="CHEBI:90615"/>
        <dbReference type="ChEBI" id="CHEBI:90616"/>
        <dbReference type="EC" id="2.1.1.72"/>
    </reaction>
</comment>